<evidence type="ECO:0000256" key="1">
    <source>
        <dbReference type="SAM" id="MobiDB-lite"/>
    </source>
</evidence>
<proteinExistence type="predicted"/>
<keyword evidence="3" id="KW-1185">Reference proteome</keyword>
<reference evidence="2 3" key="1">
    <citation type="journal article" date="2013" name="Proc. Natl. Acad. Sci. U.S.A.">
        <title>Fine-scale variation in meiotic recombination in Mimulus inferred from population shotgun sequencing.</title>
        <authorList>
            <person name="Hellsten U."/>
            <person name="Wright K.M."/>
            <person name="Jenkins J."/>
            <person name="Shu S."/>
            <person name="Yuan Y."/>
            <person name="Wessler S.R."/>
            <person name="Schmutz J."/>
            <person name="Willis J.H."/>
            <person name="Rokhsar D.S."/>
        </authorList>
    </citation>
    <scope>NUCLEOTIDE SEQUENCE [LARGE SCALE GENOMIC DNA]</scope>
    <source>
        <strain evidence="3">cv. DUN x IM62</strain>
    </source>
</reference>
<dbReference type="eggNOG" id="ENOG502S76Q">
    <property type="taxonomic scope" value="Eukaryota"/>
</dbReference>
<gene>
    <name evidence="2" type="ORF">MIMGU_mgv1a016905mg</name>
</gene>
<feature type="compositionally biased region" description="Acidic residues" evidence="1">
    <location>
        <begin position="17"/>
        <end position="26"/>
    </location>
</feature>
<name>A0A022Q5T4_ERYGU</name>
<dbReference type="PANTHER" id="PTHR35704:SF1">
    <property type="entry name" value="OS02G0254600 PROTEIN"/>
    <property type="match status" value="1"/>
</dbReference>
<organism evidence="2 3">
    <name type="scientific">Erythranthe guttata</name>
    <name type="common">Yellow monkey flower</name>
    <name type="synonym">Mimulus guttatus</name>
    <dbReference type="NCBI Taxonomy" id="4155"/>
    <lineage>
        <taxon>Eukaryota</taxon>
        <taxon>Viridiplantae</taxon>
        <taxon>Streptophyta</taxon>
        <taxon>Embryophyta</taxon>
        <taxon>Tracheophyta</taxon>
        <taxon>Spermatophyta</taxon>
        <taxon>Magnoliopsida</taxon>
        <taxon>eudicotyledons</taxon>
        <taxon>Gunneridae</taxon>
        <taxon>Pentapetalae</taxon>
        <taxon>asterids</taxon>
        <taxon>lamiids</taxon>
        <taxon>Lamiales</taxon>
        <taxon>Phrymaceae</taxon>
        <taxon>Erythranthe</taxon>
    </lineage>
</organism>
<dbReference type="PhylomeDB" id="A0A022Q5T4"/>
<protein>
    <submittedName>
        <fullName evidence="2">Uncharacterized protein</fullName>
    </submittedName>
</protein>
<accession>A0A022Q5T4</accession>
<dbReference type="Proteomes" id="UP000030748">
    <property type="component" value="Unassembled WGS sequence"/>
</dbReference>
<dbReference type="EMBL" id="KI632162">
    <property type="protein sequence ID" value="EYU23346.1"/>
    <property type="molecule type" value="Genomic_DNA"/>
</dbReference>
<sequence length="102" mass="11812">MGNCIETACKKIPENIKDEEEKEEEEKSSGGNNTRIKIMLTKEELNWLMTELQNKEVKRIEDLLGEIELQRSRQKINVVVNWKPSLDSIVEIPEVPDGMDRS</sequence>
<dbReference type="PANTHER" id="PTHR35704">
    <property type="entry name" value="OS02G0254600 PROTEIN"/>
    <property type="match status" value="1"/>
</dbReference>
<dbReference type="AlphaFoldDB" id="A0A022Q5T4"/>
<evidence type="ECO:0000313" key="2">
    <source>
        <dbReference type="EMBL" id="EYU23346.1"/>
    </source>
</evidence>
<evidence type="ECO:0000313" key="3">
    <source>
        <dbReference type="Proteomes" id="UP000030748"/>
    </source>
</evidence>
<feature type="region of interest" description="Disordered" evidence="1">
    <location>
        <begin position="16"/>
        <end position="35"/>
    </location>
</feature>